<sequence length="209" mass="22789">MPGSCVLRNIMGMMTYMVDAWLSRTKGVALGVLFGVGVLALMLTGCEQAPPPPPPPSKVVKTEPPPPTEEPQEEEVEVEPTPTYEYDPSGRREPFKTLIVEQIPETPDLLVTPDPEILRTPLQKFEVQQLQIVGIILGGLGDYARVIAPDGESYTIDVGTPVGKNEGEVISIDEDKVDVKEILRYESGKVEEAITSLYLNPGEEEGSSQ</sequence>
<comment type="caution">
    <text evidence="2">The sequence shown here is derived from an EMBL/GenBank/DDBJ whole genome shotgun (WGS) entry which is preliminary data.</text>
</comment>
<evidence type="ECO:0000256" key="1">
    <source>
        <dbReference type="SAM" id="MobiDB-lite"/>
    </source>
</evidence>
<organism evidence="2 3">
    <name type="scientific">candidate division KSB3 bacterium</name>
    <dbReference type="NCBI Taxonomy" id="2044937"/>
    <lineage>
        <taxon>Bacteria</taxon>
        <taxon>candidate division KSB3</taxon>
    </lineage>
</organism>
<evidence type="ECO:0008006" key="4">
    <source>
        <dbReference type="Google" id="ProtNLM"/>
    </source>
</evidence>
<feature type="region of interest" description="Disordered" evidence="1">
    <location>
        <begin position="49"/>
        <end position="91"/>
    </location>
</feature>
<protein>
    <recommendedName>
        <fullName evidence="4">Pilus assembly protein PilP</fullName>
    </recommendedName>
</protein>
<gene>
    <name evidence="2" type="ORF">GF339_19575</name>
</gene>
<dbReference type="InterPro" id="IPR007446">
    <property type="entry name" value="PilP"/>
</dbReference>
<evidence type="ECO:0000313" key="2">
    <source>
        <dbReference type="EMBL" id="MBD3326794.1"/>
    </source>
</evidence>
<accession>A0A9D5JYY5</accession>
<dbReference type="Gene3D" id="2.30.30.830">
    <property type="match status" value="1"/>
</dbReference>
<dbReference type="AlphaFoldDB" id="A0A9D5JYY5"/>
<dbReference type="Proteomes" id="UP000649604">
    <property type="component" value="Unassembled WGS sequence"/>
</dbReference>
<dbReference type="Pfam" id="PF04351">
    <property type="entry name" value="PilP"/>
    <property type="match status" value="1"/>
</dbReference>
<name>A0A9D5JYY5_9BACT</name>
<dbReference type="EMBL" id="WJJP01000637">
    <property type="protein sequence ID" value="MBD3326794.1"/>
    <property type="molecule type" value="Genomic_DNA"/>
</dbReference>
<proteinExistence type="predicted"/>
<reference evidence="2" key="1">
    <citation type="submission" date="2019-11" db="EMBL/GenBank/DDBJ databases">
        <title>Microbial mats filling the niche in hypersaline microbial mats.</title>
        <authorList>
            <person name="Wong H.L."/>
            <person name="Macleod F.I."/>
            <person name="White R.A. III"/>
            <person name="Burns B.P."/>
        </authorList>
    </citation>
    <scope>NUCLEOTIDE SEQUENCE</scope>
    <source>
        <strain evidence="2">Rbin_158</strain>
    </source>
</reference>
<evidence type="ECO:0000313" key="3">
    <source>
        <dbReference type="Proteomes" id="UP000649604"/>
    </source>
</evidence>
<feature type="compositionally biased region" description="Pro residues" evidence="1">
    <location>
        <begin position="49"/>
        <end position="69"/>
    </location>
</feature>